<dbReference type="PANTHER" id="PTHR40448">
    <property type="entry name" value="TWO-COMPONENT SENSOR HISTIDINE KINASE"/>
    <property type="match status" value="1"/>
</dbReference>
<reference evidence="3 4" key="1">
    <citation type="submission" date="2016-02" db="EMBL/GenBank/DDBJ databases">
        <authorList>
            <person name="Wen L."/>
            <person name="He K."/>
            <person name="Yang H."/>
        </authorList>
    </citation>
    <scope>NUCLEOTIDE SEQUENCE [LARGE SCALE GENOMIC DNA]</scope>
    <source>
        <strain evidence="3 4">MJR8628A</strain>
    </source>
</reference>
<name>A0A135YP22_9FIRM</name>
<dbReference type="EMBL" id="LSQZ01000081">
    <property type="protein sequence ID" value="KXI11148.1"/>
    <property type="molecule type" value="Genomic_DNA"/>
</dbReference>
<keyword evidence="1" id="KW-0472">Membrane</keyword>
<evidence type="ECO:0000256" key="1">
    <source>
        <dbReference type="SAM" id="Phobius"/>
    </source>
</evidence>
<dbReference type="Proteomes" id="UP000070326">
    <property type="component" value="Unassembled WGS sequence"/>
</dbReference>
<dbReference type="STRING" id="1261.HMPREF3195_01481"/>
<accession>A0A135YP22</accession>
<comment type="caution">
    <text evidence="3">The sequence shown here is derived from an EMBL/GenBank/DDBJ whole genome shotgun (WGS) entry which is preliminary data.</text>
</comment>
<organism evidence="3 4">
    <name type="scientific">Peptostreptococcus anaerobius</name>
    <dbReference type="NCBI Taxonomy" id="1261"/>
    <lineage>
        <taxon>Bacteria</taxon>
        <taxon>Bacillati</taxon>
        <taxon>Bacillota</taxon>
        <taxon>Clostridia</taxon>
        <taxon>Peptostreptococcales</taxon>
        <taxon>Peptostreptococcaceae</taxon>
        <taxon>Peptostreptococcus</taxon>
    </lineage>
</organism>
<evidence type="ECO:0000313" key="3">
    <source>
        <dbReference type="EMBL" id="KXI11148.1"/>
    </source>
</evidence>
<feature type="transmembrane region" description="Helical" evidence="1">
    <location>
        <begin position="20"/>
        <end position="41"/>
    </location>
</feature>
<evidence type="ECO:0000313" key="4">
    <source>
        <dbReference type="Proteomes" id="UP000070326"/>
    </source>
</evidence>
<feature type="domain" description="Sensor histidine kinase NatK-like C-terminal" evidence="2">
    <location>
        <begin position="222"/>
        <end position="321"/>
    </location>
</feature>
<evidence type="ECO:0000259" key="2">
    <source>
        <dbReference type="Pfam" id="PF14501"/>
    </source>
</evidence>
<dbReference type="AlphaFoldDB" id="A0A135YP22"/>
<dbReference type="PANTHER" id="PTHR40448:SF1">
    <property type="entry name" value="TWO-COMPONENT SENSOR HISTIDINE KINASE"/>
    <property type="match status" value="1"/>
</dbReference>
<sequence>MIFINVVNENILQKNNFFDIYVVFIVNMIRYLFVLIVINFYKIRIEKNIPLIFSLPIALTAVISMVVTINMLLVVDSNNYKFIFINMVLIFIICIILIYIFNKIVNVMTENARQKILIKQSEYYEKQIEADRKHINNTRKIKHDMKNHMYAINNMAKNNMSKDIITYTNDILGKIEGEKVYINTGNYLIDGILNVKFEEIKNQGIDFKYDVKIPEGIKLPEFEVITILGNLLDNAIEGVKSIKDNRYIEVFISYKDSNLLIKIVNTFDGLVIKDNKGFVSRKEEKAYHGIGLENVREQVEKSNGYMNIDTGNCMFTVDLFINL</sequence>
<dbReference type="PATRIC" id="fig|1261.5.peg.1486"/>
<proteinExistence type="predicted"/>
<dbReference type="InterPro" id="IPR032834">
    <property type="entry name" value="NatK-like_C"/>
</dbReference>
<protein>
    <recommendedName>
        <fullName evidence="2">Sensor histidine kinase NatK-like C-terminal domain-containing protein</fullName>
    </recommendedName>
</protein>
<keyword evidence="1" id="KW-1133">Transmembrane helix</keyword>
<dbReference type="Pfam" id="PF14501">
    <property type="entry name" value="HATPase_c_5"/>
    <property type="match status" value="1"/>
</dbReference>
<dbReference type="InterPro" id="IPR036890">
    <property type="entry name" value="HATPase_C_sf"/>
</dbReference>
<dbReference type="CDD" id="cd16935">
    <property type="entry name" value="HATPase_AgrC-ComD-like"/>
    <property type="match status" value="1"/>
</dbReference>
<dbReference type="GO" id="GO:0042802">
    <property type="term" value="F:identical protein binding"/>
    <property type="evidence" value="ECO:0007669"/>
    <property type="project" value="TreeGrafter"/>
</dbReference>
<dbReference type="Gene3D" id="3.30.565.10">
    <property type="entry name" value="Histidine kinase-like ATPase, C-terminal domain"/>
    <property type="match status" value="1"/>
</dbReference>
<dbReference type="SUPFAM" id="SSF55874">
    <property type="entry name" value="ATPase domain of HSP90 chaperone/DNA topoisomerase II/histidine kinase"/>
    <property type="match status" value="1"/>
</dbReference>
<feature type="transmembrane region" description="Helical" evidence="1">
    <location>
        <begin position="53"/>
        <end position="74"/>
    </location>
</feature>
<keyword evidence="1" id="KW-0812">Transmembrane</keyword>
<gene>
    <name evidence="3" type="ORF">HMPREF3195_01481</name>
</gene>
<dbReference type="RefSeq" id="WP_155643186.1">
    <property type="nucleotide sequence ID" value="NZ_KQ961837.1"/>
</dbReference>
<feature type="transmembrane region" description="Helical" evidence="1">
    <location>
        <begin position="80"/>
        <end position="101"/>
    </location>
</feature>